<organism evidence="1 2">
    <name type="scientific">Dipteronia sinensis</name>
    <dbReference type="NCBI Taxonomy" id="43782"/>
    <lineage>
        <taxon>Eukaryota</taxon>
        <taxon>Viridiplantae</taxon>
        <taxon>Streptophyta</taxon>
        <taxon>Embryophyta</taxon>
        <taxon>Tracheophyta</taxon>
        <taxon>Spermatophyta</taxon>
        <taxon>Magnoliopsida</taxon>
        <taxon>eudicotyledons</taxon>
        <taxon>Gunneridae</taxon>
        <taxon>Pentapetalae</taxon>
        <taxon>rosids</taxon>
        <taxon>malvids</taxon>
        <taxon>Sapindales</taxon>
        <taxon>Sapindaceae</taxon>
        <taxon>Hippocastanoideae</taxon>
        <taxon>Acereae</taxon>
        <taxon>Dipteronia</taxon>
    </lineage>
</organism>
<gene>
    <name evidence="1" type="ORF">Dsin_022294</name>
</gene>
<dbReference type="InterPro" id="IPR027728">
    <property type="entry name" value="Topless_fam"/>
</dbReference>
<sequence length="106" mass="11885">MKSTVLNFPPGKTSGTMYDTQVQFHRDELHFLAVNETQLAIYDAMKVECLNEYIVRGSSVPISHAMFSCDSQLVYASFLDGAIQIFTAQISNCNVRSIPQHILNLL</sequence>
<dbReference type="GO" id="GO:0006355">
    <property type="term" value="P:regulation of DNA-templated transcription"/>
    <property type="evidence" value="ECO:0007669"/>
    <property type="project" value="InterPro"/>
</dbReference>
<comment type="caution">
    <text evidence="1">The sequence shown here is derived from an EMBL/GenBank/DDBJ whole genome shotgun (WGS) entry which is preliminary data.</text>
</comment>
<name>A0AAE0DZX7_9ROSI</name>
<dbReference type="InterPro" id="IPR036322">
    <property type="entry name" value="WD40_repeat_dom_sf"/>
</dbReference>
<keyword evidence="2" id="KW-1185">Reference proteome</keyword>
<dbReference type="AlphaFoldDB" id="A0AAE0DZX7"/>
<dbReference type="PANTHER" id="PTHR44083:SF45">
    <property type="entry name" value="TOPLESS-RELATED PROTEIN 1"/>
    <property type="match status" value="1"/>
</dbReference>
<reference evidence="1" key="1">
    <citation type="journal article" date="2023" name="Plant J.">
        <title>Genome sequences and population genomics provide insights into the demographic history, inbreeding, and mutation load of two 'living fossil' tree species of Dipteronia.</title>
        <authorList>
            <person name="Feng Y."/>
            <person name="Comes H.P."/>
            <person name="Chen J."/>
            <person name="Zhu S."/>
            <person name="Lu R."/>
            <person name="Zhang X."/>
            <person name="Li P."/>
            <person name="Qiu J."/>
            <person name="Olsen K.M."/>
            <person name="Qiu Y."/>
        </authorList>
    </citation>
    <scope>NUCLEOTIDE SEQUENCE</scope>
    <source>
        <strain evidence="1">NBL</strain>
    </source>
</reference>
<dbReference type="Proteomes" id="UP001281410">
    <property type="component" value="Unassembled WGS sequence"/>
</dbReference>
<evidence type="ECO:0000313" key="1">
    <source>
        <dbReference type="EMBL" id="KAK3198879.1"/>
    </source>
</evidence>
<evidence type="ECO:0000313" key="2">
    <source>
        <dbReference type="Proteomes" id="UP001281410"/>
    </source>
</evidence>
<protein>
    <submittedName>
        <fullName evidence="1">Uncharacterized protein</fullName>
    </submittedName>
</protein>
<accession>A0AAE0DZX7</accession>
<dbReference type="PANTHER" id="PTHR44083">
    <property type="entry name" value="TOPLESS-RELATED PROTEIN 1-RELATED"/>
    <property type="match status" value="1"/>
</dbReference>
<dbReference type="EMBL" id="JANJYJ010000007">
    <property type="protein sequence ID" value="KAK3198879.1"/>
    <property type="molecule type" value="Genomic_DNA"/>
</dbReference>
<dbReference type="SUPFAM" id="SSF50978">
    <property type="entry name" value="WD40 repeat-like"/>
    <property type="match status" value="1"/>
</dbReference>
<proteinExistence type="predicted"/>